<dbReference type="InterPro" id="IPR009027">
    <property type="entry name" value="Ribosomal_bL9/RNase_H1_N"/>
</dbReference>
<dbReference type="Proteomes" id="UP001519343">
    <property type="component" value="Unassembled WGS sequence"/>
</dbReference>
<dbReference type="Pfam" id="PF01281">
    <property type="entry name" value="Ribosomal_L9_N"/>
    <property type="match status" value="1"/>
</dbReference>
<evidence type="ECO:0000313" key="11">
    <source>
        <dbReference type="Proteomes" id="UP001519343"/>
    </source>
</evidence>
<evidence type="ECO:0000313" key="10">
    <source>
        <dbReference type="EMBL" id="MBP1932314.1"/>
    </source>
</evidence>
<evidence type="ECO:0000256" key="6">
    <source>
        <dbReference type="ARBA" id="ARBA00035292"/>
    </source>
</evidence>
<dbReference type="GO" id="GO:0005840">
    <property type="term" value="C:ribosome"/>
    <property type="evidence" value="ECO:0007669"/>
    <property type="project" value="UniProtKB-KW"/>
</dbReference>
<evidence type="ECO:0000256" key="8">
    <source>
        <dbReference type="SAM" id="Coils"/>
    </source>
</evidence>
<dbReference type="InterPro" id="IPR020070">
    <property type="entry name" value="Ribosomal_bL9_N"/>
</dbReference>
<reference evidence="10 11" key="1">
    <citation type="submission" date="2021-03" db="EMBL/GenBank/DDBJ databases">
        <title>Genomic Encyclopedia of Type Strains, Phase IV (KMG-IV): sequencing the most valuable type-strain genomes for metagenomic binning, comparative biology and taxonomic classification.</title>
        <authorList>
            <person name="Goeker M."/>
        </authorList>
    </citation>
    <scope>NUCLEOTIDE SEQUENCE [LARGE SCALE GENOMIC DNA]</scope>
    <source>
        <strain evidence="10 11">DSM 24738</strain>
    </source>
</reference>
<feature type="domain" description="Ribosomal protein L9" evidence="9">
    <location>
        <begin position="13"/>
        <end position="40"/>
    </location>
</feature>
<proteinExistence type="inferred from homology"/>
<dbReference type="RefSeq" id="WP_209810372.1">
    <property type="nucleotide sequence ID" value="NZ_JAGGKT010000006.1"/>
</dbReference>
<dbReference type="SUPFAM" id="SSF55653">
    <property type="entry name" value="Ribosomal protein L9 C-domain"/>
    <property type="match status" value="1"/>
</dbReference>
<keyword evidence="4 7" id="KW-0689">Ribosomal protein</keyword>
<dbReference type="Gene3D" id="3.40.5.10">
    <property type="entry name" value="Ribosomal protein L9, N-terminal domain"/>
    <property type="match status" value="1"/>
</dbReference>
<evidence type="ECO:0000256" key="7">
    <source>
        <dbReference type="HAMAP-Rule" id="MF_00503"/>
    </source>
</evidence>
<evidence type="ECO:0000256" key="1">
    <source>
        <dbReference type="ARBA" id="ARBA00010605"/>
    </source>
</evidence>
<comment type="similarity">
    <text evidence="1 7">Belongs to the bacterial ribosomal protein bL9 family.</text>
</comment>
<evidence type="ECO:0000256" key="2">
    <source>
        <dbReference type="ARBA" id="ARBA00022730"/>
    </source>
</evidence>
<dbReference type="InterPro" id="IPR020069">
    <property type="entry name" value="Ribosomal_bL9_C"/>
</dbReference>
<dbReference type="InterPro" id="IPR020594">
    <property type="entry name" value="Ribosomal_bL9_bac/chp"/>
</dbReference>
<dbReference type="SUPFAM" id="SSF55658">
    <property type="entry name" value="L9 N-domain-like"/>
    <property type="match status" value="1"/>
</dbReference>
<dbReference type="InterPro" id="IPR000244">
    <property type="entry name" value="Ribosomal_bL9"/>
</dbReference>
<dbReference type="Pfam" id="PF03948">
    <property type="entry name" value="Ribosomal_L9_C"/>
    <property type="match status" value="1"/>
</dbReference>
<dbReference type="EMBL" id="JAGGKT010000006">
    <property type="protein sequence ID" value="MBP1932314.1"/>
    <property type="molecule type" value="Genomic_DNA"/>
</dbReference>
<gene>
    <name evidence="7" type="primary">rplI</name>
    <name evidence="10" type="ORF">J2Z37_002315</name>
</gene>
<evidence type="ECO:0000256" key="5">
    <source>
        <dbReference type="ARBA" id="ARBA00023274"/>
    </source>
</evidence>
<comment type="function">
    <text evidence="7">Binds to the 23S rRNA.</text>
</comment>
<keyword evidence="3 7" id="KW-0694">RNA-binding</keyword>
<evidence type="ECO:0000256" key="4">
    <source>
        <dbReference type="ARBA" id="ARBA00022980"/>
    </source>
</evidence>
<dbReference type="PANTHER" id="PTHR21368">
    <property type="entry name" value="50S RIBOSOMAL PROTEIN L9"/>
    <property type="match status" value="1"/>
</dbReference>
<keyword evidence="11" id="KW-1185">Reference proteome</keyword>
<feature type="coiled-coil region" evidence="8">
    <location>
        <begin position="37"/>
        <end position="75"/>
    </location>
</feature>
<dbReference type="InterPro" id="IPR036935">
    <property type="entry name" value="Ribosomal_bL9_N_sf"/>
</dbReference>
<organism evidence="10 11">
    <name type="scientific">Ammoniphilus resinae</name>
    <dbReference type="NCBI Taxonomy" id="861532"/>
    <lineage>
        <taxon>Bacteria</taxon>
        <taxon>Bacillati</taxon>
        <taxon>Bacillota</taxon>
        <taxon>Bacilli</taxon>
        <taxon>Bacillales</taxon>
        <taxon>Paenibacillaceae</taxon>
        <taxon>Aneurinibacillus group</taxon>
        <taxon>Ammoniphilus</taxon>
    </lineage>
</organism>
<evidence type="ECO:0000256" key="3">
    <source>
        <dbReference type="ARBA" id="ARBA00022884"/>
    </source>
</evidence>
<dbReference type="NCBIfam" id="TIGR00158">
    <property type="entry name" value="L9"/>
    <property type="match status" value="1"/>
</dbReference>
<keyword evidence="2 7" id="KW-0699">rRNA-binding</keyword>
<comment type="caution">
    <text evidence="10">The sequence shown here is derived from an EMBL/GenBank/DDBJ whole genome shotgun (WGS) entry which is preliminary data.</text>
</comment>
<dbReference type="HAMAP" id="MF_00503">
    <property type="entry name" value="Ribosomal_bL9"/>
    <property type="match status" value="1"/>
</dbReference>
<name>A0ABS4GPW5_9BACL</name>
<keyword evidence="5 7" id="KW-0687">Ribonucleoprotein</keyword>
<sequence>MKVILQKDVKGQGKKGQLVEVSEGYARNFLFPKGLAVEATGGNIKNFENQKKSMEKRQEEEKEEAKKFAKELEDITITIPVKAGEGGRLFGAVSTKQIADALKQAKLNIDKRKLVLDEPIKTLGYTKIPVKLHHDVMGTLNVHVVEEK</sequence>
<dbReference type="InterPro" id="IPR036791">
    <property type="entry name" value="Ribosomal_bL9_C_sf"/>
</dbReference>
<dbReference type="Gene3D" id="3.10.430.100">
    <property type="entry name" value="Ribosomal protein L9, C-terminal domain"/>
    <property type="match status" value="1"/>
</dbReference>
<accession>A0ABS4GPW5</accession>
<evidence type="ECO:0000259" key="9">
    <source>
        <dbReference type="PROSITE" id="PS00651"/>
    </source>
</evidence>
<protein>
    <recommendedName>
        <fullName evidence="6 7">Large ribosomal subunit protein bL9</fullName>
    </recommendedName>
</protein>
<dbReference type="PROSITE" id="PS00651">
    <property type="entry name" value="RIBOSOMAL_L9"/>
    <property type="match status" value="1"/>
</dbReference>
<keyword evidence="8" id="KW-0175">Coiled coil</keyword>